<name>A0ACC3S7Q6_9PEZI</name>
<evidence type="ECO:0000313" key="2">
    <source>
        <dbReference type="Proteomes" id="UP001320706"/>
    </source>
</evidence>
<keyword evidence="2" id="KW-1185">Reference proteome</keyword>
<evidence type="ECO:0000313" key="1">
    <source>
        <dbReference type="EMBL" id="KAK8198601.1"/>
    </source>
</evidence>
<gene>
    <name evidence="1" type="ORF">M8818_006468</name>
</gene>
<comment type="caution">
    <text evidence="1">The sequence shown here is derived from an EMBL/GenBank/DDBJ whole genome shotgun (WGS) entry which is preliminary data.</text>
</comment>
<dbReference type="EMBL" id="JAMKPW020000040">
    <property type="protein sequence ID" value="KAK8198601.1"/>
    <property type="molecule type" value="Genomic_DNA"/>
</dbReference>
<organism evidence="1 2">
    <name type="scientific">Zalaria obscura</name>
    <dbReference type="NCBI Taxonomy" id="2024903"/>
    <lineage>
        <taxon>Eukaryota</taxon>
        <taxon>Fungi</taxon>
        <taxon>Dikarya</taxon>
        <taxon>Ascomycota</taxon>
        <taxon>Pezizomycotina</taxon>
        <taxon>Dothideomycetes</taxon>
        <taxon>Dothideomycetidae</taxon>
        <taxon>Dothideales</taxon>
        <taxon>Zalariaceae</taxon>
        <taxon>Zalaria</taxon>
    </lineage>
</organism>
<protein>
    <submittedName>
        <fullName evidence="1">Uncharacterized protein</fullName>
    </submittedName>
</protein>
<sequence length="399" mass="43755">MAGTQRYQDCTSRRRAYIIYCPTNRVFRHTGRESRAKPTGHVVRLSIATAFPVPAGLVGGSGRHRKSLPMPLHLGVPHGHHHTQEAAREARRQLQARVRNDWDYPSLPQSAAIELIEEEAHATPSETEIVAHTVVPLYQAEHVAPVPSRELDFEPTGWREPEYSSVESADEQSASDAVAAANVRSRPTTGYTYESPDSVGDVISERRLARKRKRRRRLDEEMGWNVGLAHFVARRNAWTCAQSTSSVRQTIASASGNTATEGVSDPTSASMTAPTINFDADTHTLLPMPPPLLPDHPVRTKINHSTYSEIYSKIIVQGRTPSVPINLSDVTRSLVAGWKENGEWPPRPSAPEPIIAGKKKKPDGSGHHLKKSVQAVGRVLGLHGTGTAQDATNGQHDRG</sequence>
<accession>A0ACC3S7Q6</accession>
<reference evidence="1" key="1">
    <citation type="submission" date="2024-02" db="EMBL/GenBank/DDBJ databases">
        <title>Metagenome Assembled Genome of Zalaria obscura JY119.</title>
        <authorList>
            <person name="Vighnesh L."/>
            <person name="Jagadeeshwari U."/>
            <person name="Venkata Ramana C."/>
            <person name="Sasikala C."/>
        </authorList>
    </citation>
    <scope>NUCLEOTIDE SEQUENCE</scope>
    <source>
        <strain evidence="1">JY119</strain>
    </source>
</reference>
<proteinExistence type="predicted"/>
<dbReference type="Proteomes" id="UP001320706">
    <property type="component" value="Unassembled WGS sequence"/>
</dbReference>